<feature type="region of interest" description="Disordered" evidence="7">
    <location>
        <begin position="567"/>
        <end position="599"/>
    </location>
</feature>
<sequence>MSSTPHVCAVTFIDGATKPNPKSHSYTDTRERARPETKHHSSLPRFTPARTSPSLPPLLGRAPPLLSLGNDSKHRLASQERGADMAIPLQAKKQQENGSKGGQGSDVDGGDDNPSAAEELRELWRMAAPITALNCVVYLRAMVSVLCLGRLGPLDLAGGALAIGLTNITGHSVLFGLASGLEPLCAQAYGSRNYDLLTLSLHRAVLLLAIAAVPIALLWLNVGPILVALGQDPAISASAAAYAAWALPDLAALAVLQPLRVYLRSQGITKPMAACSAAAVALHIPLNFLLVFRMGFGVRGVAAAQALTNTNMVLFLLAYVRWAGACDDTWRGFARPAAVASGLGGLVRLAVPSCIGVCLEWWWYEVVTVLAGYLQNPTAAVGAAGVLIQTTSLMYTVPMALAACVSTRVGNELGAGKPRRARMAATVALWCAAGVGLAHVAWTAAFSAQWVSLFTREPSVVFLASAAMPVLGLCELGNCPQTTGCGVLRGTARPAVGARINLLSFYLVGTPVAVLLAFGPWPWTGFGGLWYGLLSAQAACVALVLVAVVWRTDWRVEAMRARRLTGTGAETTATATEGEEQEEMRRLVAGNGREADVDV</sequence>
<keyword evidence="4 6" id="KW-1133">Transmembrane helix</keyword>
<evidence type="ECO:0000256" key="1">
    <source>
        <dbReference type="ARBA" id="ARBA00004141"/>
    </source>
</evidence>
<feature type="region of interest" description="Disordered" evidence="7">
    <location>
        <begin position="13"/>
        <end position="70"/>
    </location>
</feature>
<feature type="compositionally biased region" description="Low complexity" evidence="7">
    <location>
        <begin position="567"/>
        <end position="576"/>
    </location>
</feature>
<feature type="compositionally biased region" description="Basic and acidic residues" evidence="7">
    <location>
        <begin position="25"/>
        <end position="39"/>
    </location>
</feature>
<feature type="transmembrane region" description="Helical" evidence="6">
    <location>
        <begin position="201"/>
        <end position="222"/>
    </location>
</feature>
<reference evidence="8" key="4">
    <citation type="submission" date="2019-03" db="UniProtKB">
        <authorList>
            <consortium name="EnsemblPlants"/>
        </authorList>
    </citation>
    <scope>IDENTIFICATION</scope>
</reference>
<feature type="region of interest" description="Disordered" evidence="7">
    <location>
        <begin position="90"/>
        <end position="115"/>
    </location>
</feature>
<dbReference type="InterPro" id="IPR045069">
    <property type="entry name" value="MATE_euk"/>
</dbReference>
<dbReference type="InterPro" id="IPR002528">
    <property type="entry name" value="MATE_fam"/>
</dbReference>
<dbReference type="NCBIfam" id="TIGR00797">
    <property type="entry name" value="matE"/>
    <property type="match status" value="1"/>
</dbReference>
<dbReference type="PANTHER" id="PTHR11206">
    <property type="entry name" value="MULTIDRUG RESISTANCE PROTEIN"/>
    <property type="match status" value="1"/>
</dbReference>
<comment type="subcellular location">
    <subcellularLocation>
        <location evidence="1">Membrane</location>
        <topology evidence="1">Multi-pass membrane protein</topology>
    </subcellularLocation>
</comment>
<feature type="transmembrane region" description="Helical" evidence="6">
    <location>
        <begin position="234"/>
        <end position="256"/>
    </location>
</feature>
<dbReference type="EnsemblPlants" id="AET5Gv21161800.2">
    <property type="protein sequence ID" value="AET5Gv21161800.2"/>
    <property type="gene ID" value="AET5Gv21161800"/>
</dbReference>
<accession>A0A453MEU1</accession>
<dbReference type="GO" id="GO:0042910">
    <property type="term" value="F:xenobiotic transmembrane transporter activity"/>
    <property type="evidence" value="ECO:0007669"/>
    <property type="project" value="InterPro"/>
</dbReference>
<dbReference type="GO" id="GO:0015297">
    <property type="term" value="F:antiporter activity"/>
    <property type="evidence" value="ECO:0007669"/>
    <property type="project" value="InterPro"/>
</dbReference>
<feature type="transmembrane region" description="Helical" evidence="6">
    <location>
        <begin position="460"/>
        <end position="479"/>
    </location>
</feature>
<dbReference type="GO" id="GO:1990961">
    <property type="term" value="P:xenobiotic detoxification by transmembrane export across the plasma membrane"/>
    <property type="evidence" value="ECO:0007669"/>
    <property type="project" value="InterPro"/>
</dbReference>
<evidence type="ECO:0000256" key="3">
    <source>
        <dbReference type="ARBA" id="ARBA00022692"/>
    </source>
</evidence>
<feature type="transmembrane region" description="Helical" evidence="6">
    <location>
        <begin position="302"/>
        <end position="322"/>
    </location>
</feature>
<reference evidence="8" key="3">
    <citation type="journal article" date="2017" name="Nature">
        <title>Genome sequence of the progenitor of the wheat D genome Aegilops tauschii.</title>
        <authorList>
            <person name="Luo M.C."/>
            <person name="Gu Y.Q."/>
            <person name="Puiu D."/>
            <person name="Wang H."/>
            <person name="Twardziok S.O."/>
            <person name="Deal K.R."/>
            <person name="Huo N."/>
            <person name="Zhu T."/>
            <person name="Wang L."/>
            <person name="Wang Y."/>
            <person name="McGuire P.E."/>
            <person name="Liu S."/>
            <person name="Long H."/>
            <person name="Ramasamy R.K."/>
            <person name="Rodriguez J.C."/>
            <person name="Van S.L."/>
            <person name="Yuan L."/>
            <person name="Wang Z."/>
            <person name="Xia Z."/>
            <person name="Xiao L."/>
            <person name="Anderson O.D."/>
            <person name="Ouyang S."/>
            <person name="Liang Y."/>
            <person name="Zimin A.V."/>
            <person name="Pertea G."/>
            <person name="Qi P."/>
            <person name="Bennetzen J.L."/>
            <person name="Dai X."/>
            <person name="Dawson M.W."/>
            <person name="Muller H.G."/>
            <person name="Kugler K."/>
            <person name="Rivarola-Duarte L."/>
            <person name="Spannagl M."/>
            <person name="Mayer K.F.X."/>
            <person name="Lu F.H."/>
            <person name="Bevan M.W."/>
            <person name="Leroy P."/>
            <person name="Li P."/>
            <person name="You F.M."/>
            <person name="Sun Q."/>
            <person name="Liu Z."/>
            <person name="Lyons E."/>
            <person name="Wicker T."/>
            <person name="Salzberg S.L."/>
            <person name="Devos K.M."/>
            <person name="Dvorak J."/>
        </authorList>
    </citation>
    <scope>NUCLEOTIDE SEQUENCE [LARGE SCALE GENOMIC DNA]</scope>
    <source>
        <strain evidence="8">cv. AL8/78</strain>
    </source>
</reference>
<feature type="transmembrane region" description="Helical" evidence="6">
    <location>
        <begin position="384"/>
        <end position="406"/>
    </location>
</feature>
<feature type="transmembrane region" description="Helical" evidence="6">
    <location>
        <begin position="157"/>
        <end position="181"/>
    </location>
</feature>
<reference evidence="9" key="2">
    <citation type="journal article" date="2017" name="Nat. Plants">
        <title>The Aegilops tauschii genome reveals multiple impacts of transposons.</title>
        <authorList>
            <person name="Zhao G."/>
            <person name="Zou C."/>
            <person name="Li K."/>
            <person name="Wang K."/>
            <person name="Li T."/>
            <person name="Gao L."/>
            <person name="Zhang X."/>
            <person name="Wang H."/>
            <person name="Yang Z."/>
            <person name="Liu X."/>
            <person name="Jiang W."/>
            <person name="Mao L."/>
            <person name="Kong X."/>
            <person name="Jiao Y."/>
            <person name="Jia J."/>
        </authorList>
    </citation>
    <scope>NUCLEOTIDE SEQUENCE [LARGE SCALE GENOMIC DNA]</scope>
    <source>
        <strain evidence="9">cv. AL8/78</strain>
    </source>
</reference>
<feature type="transmembrane region" description="Helical" evidence="6">
    <location>
        <begin position="343"/>
        <end position="364"/>
    </location>
</feature>
<feature type="transmembrane region" description="Helical" evidence="6">
    <location>
        <begin position="427"/>
        <end position="448"/>
    </location>
</feature>
<keyword evidence="9" id="KW-1185">Reference proteome</keyword>
<dbReference type="Proteomes" id="UP000015105">
    <property type="component" value="Chromosome 5D"/>
</dbReference>
<evidence type="ECO:0000256" key="4">
    <source>
        <dbReference type="ARBA" id="ARBA00022989"/>
    </source>
</evidence>
<dbReference type="Gramene" id="AET5Gv21161800.2">
    <property type="protein sequence ID" value="AET5Gv21161800.2"/>
    <property type="gene ID" value="AET5Gv21161800"/>
</dbReference>
<dbReference type="AlphaFoldDB" id="A0A453MEU1"/>
<comment type="similarity">
    <text evidence="2 6">Belongs to the multi antimicrobial extrusion (MATE) (TC 2.A.66.1) family.</text>
</comment>
<dbReference type="GO" id="GO:0016020">
    <property type="term" value="C:membrane"/>
    <property type="evidence" value="ECO:0007669"/>
    <property type="project" value="UniProtKB-SubCell"/>
</dbReference>
<name>A0A453MEU1_AEGTS</name>
<dbReference type="CDD" id="cd13132">
    <property type="entry name" value="MATE_eukaryotic"/>
    <property type="match status" value="1"/>
</dbReference>
<evidence type="ECO:0000256" key="7">
    <source>
        <dbReference type="SAM" id="MobiDB-lite"/>
    </source>
</evidence>
<proteinExistence type="inferred from homology"/>
<keyword evidence="3 6" id="KW-0812">Transmembrane</keyword>
<feature type="transmembrane region" description="Helical" evidence="6">
    <location>
        <begin position="529"/>
        <end position="550"/>
    </location>
</feature>
<evidence type="ECO:0000256" key="5">
    <source>
        <dbReference type="ARBA" id="ARBA00023136"/>
    </source>
</evidence>
<feature type="transmembrane region" description="Helical" evidence="6">
    <location>
        <begin position="130"/>
        <end position="151"/>
    </location>
</feature>
<dbReference type="STRING" id="200361.A0A453MEU1"/>
<evidence type="ECO:0000256" key="6">
    <source>
        <dbReference type="RuleBase" id="RU004914"/>
    </source>
</evidence>
<reference evidence="8" key="5">
    <citation type="journal article" date="2021" name="G3 (Bethesda)">
        <title>Aegilops tauschii genome assembly Aet v5.0 features greater sequence contiguity and improved annotation.</title>
        <authorList>
            <person name="Wang L."/>
            <person name="Zhu T."/>
            <person name="Rodriguez J.C."/>
            <person name="Deal K.R."/>
            <person name="Dubcovsky J."/>
            <person name="McGuire P.E."/>
            <person name="Lux T."/>
            <person name="Spannagl M."/>
            <person name="Mayer K.F.X."/>
            <person name="Baldrich P."/>
            <person name="Meyers B.C."/>
            <person name="Huo N."/>
            <person name="Gu Y.Q."/>
            <person name="Zhou H."/>
            <person name="Devos K.M."/>
            <person name="Bennetzen J.L."/>
            <person name="Unver T."/>
            <person name="Budak H."/>
            <person name="Gulick P.J."/>
            <person name="Galiba G."/>
            <person name="Kalapos B."/>
            <person name="Nelson D.R."/>
            <person name="Li P."/>
            <person name="You F.M."/>
            <person name="Luo M.C."/>
            <person name="Dvorak J."/>
        </authorList>
    </citation>
    <scope>NUCLEOTIDE SEQUENCE [LARGE SCALE GENOMIC DNA]</scope>
    <source>
        <strain evidence="8">cv. AL8/78</strain>
    </source>
</reference>
<feature type="compositionally biased region" description="Low complexity" evidence="7">
    <location>
        <begin position="57"/>
        <end position="68"/>
    </location>
</feature>
<dbReference type="Pfam" id="PF01554">
    <property type="entry name" value="MatE"/>
    <property type="match status" value="2"/>
</dbReference>
<organism evidence="8 9">
    <name type="scientific">Aegilops tauschii subsp. strangulata</name>
    <name type="common">Goatgrass</name>
    <dbReference type="NCBI Taxonomy" id="200361"/>
    <lineage>
        <taxon>Eukaryota</taxon>
        <taxon>Viridiplantae</taxon>
        <taxon>Streptophyta</taxon>
        <taxon>Embryophyta</taxon>
        <taxon>Tracheophyta</taxon>
        <taxon>Spermatophyta</taxon>
        <taxon>Magnoliopsida</taxon>
        <taxon>Liliopsida</taxon>
        <taxon>Poales</taxon>
        <taxon>Poaceae</taxon>
        <taxon>BOP clade</taxon>
        <taxon>Pooideae</taxon>
        <taxon>Triticodae</taxon>
        <taxon>Triticeae</taxon>
        <taxon>Triticinae</taxon>
        <taxon>Aegilops</taxon>
    </lineage>
</organism>
<feature type="transmembrane region" description="Helical" evidence="6">
    <location>
        <begin position="277"/>
        <end position="296"/>
    </location>
</feature>
<feature type="transmembrane region" description="Helical" evidence="6">
    <location>
        <begin position="500"/>
        <end position="523"/>
    </location>
</feature>
<evidence type="ECO:0000313" key="8">
    <source>
        <dbReference type="EnsemblPlants" id="AET5Gv21161800.2"/>
    </source>
</evidence>
<evidence type="ECO:0000313" key="9">
    <source>
        <dbReference type="Proteomes" id="UP000015105"/>
    </source>
</evidence>
<evidence type="ECO:0000256" key="2">
    <source>
        <dbReference type="ARBA" id="ARBA00010199"/>
    </source>
</evidence>
<keyword evidence="5 6" id="KW-0472">Membrane</keyword>
<protein>
    <recommendedName>
        <fullName evidence="6">Protein DETOXIFICATION</fullName>
    </recommendedName>
    <alternativeName>
        <fullName evidence="6">Multidrug and toxic compound extrusion protein</fullName>
    </alternativeName>
</protein>
<reference evidence="9" key="1">
    <citation type="journal article" date="2014" name="Science">
        <title>Ancient hybridizations among the ancestral genomes of bread wheat.</title>
        <authorList>
            <consortium name="International Wheat Genome Sequencing Consortium,"/>
            <person name="Marcussen T."/>
            <person name="Sandve S.R."/>
            <person name="Heier L."/>
            <person name="Spannagl M."/>
            <person name="Pfeifer M."/>
            <person name="Jakobsen K.S."/>
            <person name="Wulff B.B."/>
            <person name="Steuernagel B."/>
            <person name="Mayer K.F."/>
            <person name="Olsen O.A."/>
        </authorList>
    </citation>
    <scope>NUCLEOTIDE SEQUENCE [LARGE SCALE GENOMIC DNA]</scope>
    <source>
        <strain evidence="9">cv. AL8/78</strain>
    </source>
</reference>